<evidence type="ECO:0000259" key="2">
    <source>
        <dbReference type="Pfam" id="PF05193"/>
    </source>
</evidence>
<dbReference type="GO" id="GO:0046872">
    <property type="term" value="F:metal ion binding"/>
    <property type="evidence" value="ECO:0007669"/>
    <property type="project" value="InterPro"/>
</dbReference>
<dbReference type="SUPFAM" id="SSF63411">
    <property type="entry name" value="LuxS/MPP-like metallohydrolase"/>
    <property type="match status" value="2"/>
</dbReference>
<gene>
    <name evidence="3" type="ORF">EZS27_016776</name>
</gene>
<dbReference type="Pfam" id="PF00675">
    <property type="entry name" value="Peptidase_M16"/>
    <property type="match status" value="1"/>
</dbReference>
<dbReference type="InterPro" id="IPR050361">
    <property type="entry name" value="MPP/UQCRC_Complex"/>
</dbReference>
<dbReference type="InterPro" id="IPR011249">
    <property type="entry name" value="Metalloenz_LuxS/M16"/>
</dbReference>
<evidence type="ECO:0000313" key="3">
    <source>
        <dbReference type="EMBL" id="KAA6334945.1"/>
    </source>
</evidence>
<sequence length="430" mass="48806">MKLDRITPPLIRDIEGMDIQPPAQEVMPNGVSLDVINRGEQEVTRLDVIFGGGGWHQEQKLQAVLTNRMLREGSSKYTSAGIAEQLDYYGAWLELSSALEHTHITLYSLNKHFAQTLDVLESMIKEPVFPEKELNTVRETNIRQLRVNLSKADFVARRSLMLAMYGKGHPCGMYNTEDDYRNITPDVLRKFYNRYYHAGNCSIFISGRVTDEVIRCVESTFGIEAFGQDTGKPDTKVYSPFSTSEKRISVAHEESEMQTAVQLGEFIITLQHPDYLKMRVLITLLGGYFGSRLMSNIREDKGYTYGISAGTYFCPNNGLLYIAAETGVEYVEPLIREVYFEIDKLQNELVGMEELSGVKNYMMGEMCRSYESAFSLSEAWIFIKNSGLSGDYFSHAAQAIKEITPVEIRDLACHYFCKENIKELVVGKFS</sequence>
<feature type="domain" description="Peptidase M16 C-terminal" evidence="2">
    <location>
        <begin position="182"/>
        <end position="360"/>
    </location>
</feature>
<evidence type="ECO:0000259" key="1">
    <source>
        <dbReference type="Pfam" id="PF00675"/>
    </source>
</evidence>
<dbReference type="InterPro" id="IPR007863">
    <property type="entry name" value="Peptidase_M16_C"/>
</dbReference>
<proteinExistence type="predicted"/>
<reference evidence="3" key="1">
    <citation type="submission" date="2019-03" db="EMBL/GenBank/DDBJ databases">
        <title>Single cell metagenomics reveals metabolic interactions within the superorganism composed of flagellate Streblomastix strix and complex community of Bacteroidetes bacteria on its surface.</title>
        <authorList>
            <person name="Treitli S.C."/>
            <person name="Kolisko M."/>
            <person name="Husnik F."/>
            <person name="Keeling P."/>
            <person name="Hampl V."/>
        </authorList>
    </citation>
    <scope>NUCLEOTIDE SEQUENCE</scope>
    <source>
        <strain evidence="3">STM</strain>
    </source>
</reference>
<protein>
    <recommendedName>
        <fullName evidence="4">Zinc protease</fullName>
    </recommendedName>
</protein>
<dbReference type="Pfam" id="PF05193">
    <property type="entry name" value="Peptidase_M16_C"/>
    <property type="match status" value="1"/>
</dbReference>
<comment type="caution">
    <text evidence="3">The sequence shown here is derived from an EMBL/GenBank/DDBJ whole genome shotgun (WGS) entry which is preliminary data.</text>
</comment>
<dbReference type="EMBL" id="SNRY01000943">
    <property type="protein sequence ID" value="KAA6334945.1"/>
    <property type="molecule type" value="Genomic_DNA"/>
</dbReference>
<dbReference type="Gene3D" id="3.30.830.10">
    <property type="entry name" value="Metalloenzyme, LuxS/M16 peptidase-like"/>
    <property type="match status" value="2"/>
</dbReference>
<evidence type="ECO:0008006" key="4">
    <source>
        <dbReference type="Google" id="ProtNLM"/>
    </source>
</evidence>
<dbReference type="PANTHER" id="PTHR11851:SF224">
    <property type="entry name" value="PROCESSING PROTEASE"/>
    <property type="match status" value="1"/>
</dbReference>
<dbReference type="AlphaFoldDB" id="A0A5J4RNG0"/>
<organism evidence="3">
    <name type="scientific">termite gut metagenome</name>
    <dbReference type="NCBI Taxonomy" id="433724"/>
    <lineage>
        <taxon>unclassified sequences</taxon>
        <taxon>metagenomes</taxon>
        <taxon>organismal metagenomes</taxon>
    </lineage>
</organism>
<name>A0A5J4RNG0_9ZZZZ</name>
<feature type="domain" description="Peptidase M16 N-terminal" evidence="1">
    <location>
        <begin position="63"/>
        <end position="166"/>
    </location>
</feature>
<dbReference type="PANTHER" id="PTHR11851">
    <property type="entry name" value="METALLOPROTEASE"/>
    <property type="match status" value="1"/>
</dbReference>
<accession>A0A5J4RNG0</accession>
<dbReference type="InterPro" id="IPR011765">
    <property type="entry name" value="Pept_M16_N"/>
</dbReference>